<evidence type="ECO:0000256" key="10">
    <source>
        <dbReference type="ARBA" id="ARBA00049252"/>
    </source>
</evidence>
<dbReference type="NCBIfam" id="TIGR01354">
    <property type="entry name" value="cyt_deam_tetra"/>
    <property type="match status" value="1"/>
</dbReference>
<protein>
    <recommendedName>
        <fullName evidence="5 15">Cytidine deaminase</fullName>
        <ecNumber evidence="4 15">3.5.4.5</ecNumber>
    </recommendedName>
    <alternativeName>
        <fullName evidence="9 15">Cytidine aminohydrolase</fullName>
    </alternativeName>
</protein>
<evidence type="ECO:0000259" key="16">
    <source>
        <dbReference type="PROSITE" id="PS51747"/>
    </source>
</evidence>
<evidence type="ECO:0000256" key="12">
    <source>
        <dbReference type="PIRSR" id="PIRSR606262-1"/>
    </source>
</evidence>
<dbReference type="FunFam" id="3.40.140.10:FF:000008">
    <property type="entry name" value="Cytidine deaminase"/>
    <property type="match status" value="1"/>
</dbReference>
<dbReference type="Pfam" id="PF00383">
    <property type="entry name" value="dCMP_cyt_deam_1"/>
    <property type="match status" value="1"/>
</dbReference>
<comment type="function">
    <text evidence="2 15">This enzyme scavenges exogenous and endogenous cytidine and 2'-deoxycytidine for UMP synthesis.</text>
</comment>
<dbReference type="Gene3D" id="3.40.140.10">
    <property type="entry name" value="Cytidine Deaminase, domain 2"/>
    <property type="match status" value="1"/>
</dbReference>
<evidence type="ECO:0000256" key="3">
    <source>
        <dbReference type="ARBA" id="ARBA00006576"/>
    </source>
</evidence>
<dbReference type="AlphaFoldDB" id="A0A9D0Z3Q8"/>
<comment type="cofactor">
    <cofactor evidence="1 14 15">
        <name>Zn(2+)</name>
        <dbReference type="ChEBI" id="CHEBI:29105"/>
    </cofactor>
</comment>
<reference evidence="17" key="2">
    <citation type="journal article" date="2021" name="PeerJ">
        <title>Extensive microbial diversity within the chicken gut microbiome revealed by metagenomics and culture.</title>
        <authorList>
            <person name="Gilroy R."/>
            <person name="Ravi A."/>
            <person name="Getino M."/>
            <person name="Pursley I."/>
            <person name="Horton D.L."/>
            <person name="Alikhan N.F."/>
            <person name="Baker D."/>
            <person name="Gharbi K."/>
            <person name="Hall N."/>
            <person name="Watson M."/>
            <person name="Adriaenssens E.M."/>
            <person name="Foster-Nyarko E."/>
            <person name="Jarju S."/>
            <person name="Secka A."/>
            <person name="Antonio M."/>
            <person name="Oren A."/>
            <person name="Chaudhuri R.R."/>
            <person name="La Ragione R."/>
            <person name="Hildebrand F."/>
            <person name="Pallen M.J."/>
        </authorList>
    </citation>
    <scope>NUCLEOTIDE SEQUENCE</scope>
    <source>
        <strain evidence="17">13361</strain>
    </source>
</reference>
<evidence type="ECO:0000256" key="15">
    <source>
        <dbReference type="RuleBase" id="RU364006"/>
    </source>
</evidence>
<evidence type="ECO:0000256" key="13">
    <source>
        <dbReference type="PIRSR" id="PIRSR606262-2"/>
    </source>
</evidence>
<feature type="domain" description="CMP/dCMP-type deaminase" evidence="16">
    <location>
        <begin position="1"/>
        <end position="119"/>
    </location>
</feature>
<comment type="similarity">
    <text evidence="3 15">Belongs to the cytidine and deoxycytidylate deaminase family.</text>
</comment>
<evidence type="ECO:0000313" key="17">
    <source>
        <dbReference type="EMBL" id="HIQ68642.1"/>
    </source>
</evidence>
<dbReference type="InterPro" id="IPR006262">
    <property type="entry name" value="Cyt_deam_tetra"/>
</dbReference>
<comment type="catalytic activity">
    <reaction evidence="11 15">
        <text>cytidine + H2O + H(+) = uridine + NH4(+)</text>
        <dbReference type="Rhea" id="RHEA:16069"/>
        <dbReference type="ChEBI" id="CHEBI:15377"/>
        <dbReference type="ChEBI" id="CHEBI:15378"/>
        <dbReference type="ChEBI" id="CHEBI:16704"/>
        <dbReference type="ChEBI" id="CHEBI:17562"/>
        <dbReference type="ChEBI" id="CHEBI:28938"/>
        <dbReference type="EC" id="3.5.4.5"/>
    </reaction>
</comment>
<keyword evidence="7 15" id="KW-0378">Hydrolase</keyword>
<dbReference type="GO" id="GO:0055086">
    <property type="term" value="P:nucleobase-containing small molecule metabolic process"/>
    <property type="evidence" value="ECO:0007669"/>
    <property type="project" value="UniProtKB-ARBA"/>
</dbReference>
<sequence>MTPEKLMELAKEAMTHAYVPYSGYKVGAALLCADGTVYQGCNMENAAYSPTVCAERTAFFKAVYDGHRDFTAIAVCGGKDGVLTGMFPPCGVCRQVMAEFCKEDFRIYMADGPEKIQSCTLAELLPYGFSAGKYMGM</sequence>
<reference evidence="17" key="1">
    <citation type="submission" date="2020-10" db="EMBL/GenBank/DDBJ databases">
        <authorList>
            <person name="Gilroy R."/>
        </authorList>
    </citation>
    <scope>NUCLEOTIDE SEQUENCE</scope>
    <source>
        <strain evidence="17">13361</strain>
    </source>
</reference>
<dbReference type="GO" id="GO:0008270">
    <property type="term" value="F:zinc ion binding"/>
    <property type="evidence" value="ECO:0007669"/>
    <property type="project" value="UniProtKB-UniRule"/>
</dbReference>
<comment type="caution">
    <text evidence="17">The sequence shown here is derived from an EMBL/GenBank/DDBJ whole genome shotgun (WGS) entry which is preliminary data.</text>
</comment>
<evidence type="ECO:0000256" key="7">
    <source>
        <dbReference type="ARBA" id="ARBA00022801"/>
    </source>
</evidence>
<feature type="binding site" evidence="14">
    <location>
        <position position="93"/>
    </location>
    <ligand>
        <name>Zn(2+)</name>
        <dbReference type="ChEBI" id="CHEBI:29105"/>
        <note>catalytic</note>
    </ligand>
</feature>
<dbReference type="EC" id="3.5.4.5" evidence="4 15"/>
<dbReference type="SUPFAM" id="SSF53927">
    <property type="entry name" value="Cytidine deaminase-like"/>
    <property type="match status" value="1"/>
</dbReference>
<dbReference type="InterPro" id="IPR002125">
    <property type="entry name" value="CMP_dCMP_dom"/>
</dbReference>
<dbReference type="GO" id="GO:0004126">
    <property type="term" value="F:cytidine deaminase activity"/>
    <property type="evidence" value="ECO:0007669"/>
    <property type="project" value="UniProtKB-UniRule"/>
</dbReference>
<feature type="binding site" evidence="13">
    <location>
        <begin position="42"/>
        <end position="48"/>
    </location>
    <ligand>
        <name>substrate</name>
    </ligand>
</feature>
<evidence type="ECO:0000313" key="18">
    <source>
        <dbReference type="Proteomes" id="UP000886796"/>
    </source>
</evidence>
<keyword evidence="8 14" id="KW-0862">Zinc</keyword>
<evidence type="ECO:0000256" key="14">
    <source>
        <dbReference type="PIRSR" id="PIRSR606262-3"/>
    </source>
</evidence>
<dbReference type="InterPro" id="IPR016193">
    <property type="entry name" value="Cytidine_deaminase-like"/>
</dbReference>
<comment type="catalytic activity">
    <reaction evidence="10 15">
        <text>2'-deoxycytidine + H2O + H(+) = 2'-deoxyuridine + NH4(+)</text>
        <dbReference type="Rhea" id="RHEA:13433"/>
        <dbReference type="ChEBI" id="CHEBI:15377"/>
        <dbReference type="ChEBI" id="CHEBI:15378"/>
        <dbReference type="ChEBI" id="CHEBI:15698"/>
        <dbReference type="ChEBI" id="CHEBI:16450"/>
        <dbReference type="ChEBI" id="CHEBI:28938"/>
        <dbReference type="EC" id="3.5.4.5"/>
    </reaction>
</comment>
<dbReference type="InterPro" id="IPR050202">
    <property type="entry name" value="Cyt/Deoxycyt_deaminase"/>
</dbReference>
<name>A0A9D0Z3Q8_9FIRM</name>
<evidence type="ECO:0000256" key="2">
    <source>
        <dbReference type="ARBA" id="ARBA00003949"/>
    </source>
</evidence>
<dbReference type="EMBL" id="DVFK01000118">
    <property type="protein sequence ID" value="HIQ68642.1"/>
    <property type="molecule type" value="Genomic_DNA"/>
</dbReference>
<accession>A0A9D0Z3Q8</accession>
<dbReference type="NCBIfam" id="NF004064">
    <property type="entry name" value="PRK05578.1"/>
    <property type="match status" value="1"/>
</dbReference>
<evidence type="ECO:0000256" key="11">
    <source>
        <dbReference type="ARBA" id="ARBA00049558"/>
    </source>
</evidence>
<evidence type="ECO:0000256" key="8">
    <source>
        <dbReference type="ARBA" id="ARBA00022833"/>
    </source>
</evidence>
<feature type="active site" description="Proton donor" evidence="12">
    <location>
        <position position="55"/>
    </location>
</feature>
<evidence type="ECO:0000256" key="6">
    <source>
        <dbReference type="ARBA" id="ARBA00022723"/>
    </source>
</evidence>
<dbReference type="PROSITE" id="PS51747">
    <property type="entry name" value="CYT_DCMP_DEAMINASES_2"/>
    <property type="match status" value="1"/>
</dbReference>
<feature type="binding site" evidence="14">
    <location>
        <position position="90"/>
    </location>
    <ligand>
        <name>Zn(2+)</name>
        <dbReference type="ChEBI" id="CHEBI:29105"/>
        <note>catalytic</note>
    </ligand>
</feature>
<dbReference type="CDD" id="cd01283">
    <property type="entry name" value="cytidine_deaminase"/>
    <property type="match status" value="1"/>
</dbReference>
<evidence type="ECO:0000256" key="9">
    <source>
        <dbReference type="ARBA" id="ARBA00032005"/>
    </source>
</evidence>
<dbReference type="GO" id="GO:0072527">
    <property type="term" value="P:pyrimidine-containing compound metabolic process"/>
    <property type="evidence" value="ECO:0007669"/>
    <property type="project" value="UniProtKB-ARBA"/>
</dbReference>
<organism evidence="17 18">
    <name type="scientific">Candidatus Faecousia excrementigallinarum</name>
    <dbReference type="NCBI Taxonomy" id="2840806"/>
    <lineage>
        <taxon>Bacteria</taxon>
        <taxon>Bacillati</taxon>
        <taxon>Bacillota</taxon>
        <taxon>Clostridia</taxon>
        <taxon>Eubacteriales</taxon>
        <taxon>Oscillospiraceae</taxon>
        <taxon>Faecousia</taxon>
    </lineage>
</organism>
<dbReference type="PANTHER" id="PTHR11644:SF2">
    <property type="entry name" value="CYTIDINE DEAMINASE"/>
    <property type="match status" value="1"/>
</dbReference>
<gene>
    <name evidence="17" type="primary">cdd</name>
    <name evidence="17" type="ORF">IAB74_09065</name>
</gene>
<keyword evidence="6 14" id="KW-0479">Metal-binding</keyword>
<evidence type="ECO:0000256" key="1">
    <source>
        <dbReference type="ARBA" id="ARBA00001947"/>
    </source>
</evidence>
<evidence type="ECO:0000256" key="4">
    <source>
        <dbReference type="ARBA" id="ARBA00012783"/>
    </source>
</evidence>
<feature type="binding site" evidence="14">
    <location>
        <position position="53"/>
    </location>
    <ligand>
        <name>Zn(2+)</name>
        <dbReference type="ChEBI" id="CHEBI:29105"/>
        <note>catalytic</note>
    </ligand>
</feature>
<dbReference type="PANTHER" id="PTHR11644">
    <property type="entry name" value="CYTIDINE DEAMINASE"/>
    <property type="match status" value="1"/>
</dbReference>
<evidence type="ECO:0000256" key="5">
    <source>
        <dbReference type="ARBA" id="ARBA00018266"/>
    </source>
</evidence>
<dbReference type="Proteomes" id="UP000886796">
    <property type="component" value="Unassembled WGS sequence"/>
</dbReference>
<dbReference type="GO" id="GO:0005829">
    <property type="term" value="C:cytosol"/>
    <property type="evidence" value="ECO:0007669"/>
    <property type="project" value="TreeGrafter"/>
</dbReference>
<proteinExistence type="inferred from homology"/>